<evidence type="ECO:0000313" key="3">
    <source>
        <dbReference type="Proteomes" id="UP000799771"/>
    </source>
</evidence>
<gene>
    <name evidence="2" type="ORF">P153DRAFT_420844</name>
</gene>
<evidence type="ECO:0000313" key="2">
    <source>
        <dbReference type="EMBL" id="KAF2132964.1"/>
    </source>
</evidence>
<sequence length="204" mass="22975">MVYITSDLFGPAPTHSRVESTPLTHWNIMVDSQHTSGLGKRRRQDRDESPSTNYQRLSPSNRPSHRNAPSCETNTTRPYPSFAVTPPYTTSDRRPIKQIKRLSPKLALVKSTSHLMDLEPDVPTPHAHPVSDLRPCHACSSAPKRKRDLDGFMDCKRCDNRTCYICARQCFGGCGKAVCKKCIVEVGIEGDPWCLDCYSRDINK</sequence>
<dbReference type="Proteomes" id="UP000799771">
    <property type="component" value="Unassembled WGS sequence"/>
</dbReference>
<protein>
    <submittedName>
        <fullName evidence="2">Uncharacterized protein</fullName>
    </submittedName>
</protein>
<proteinExistence type="predicted"/>
<dbReference type="OrthoDB" id="5377226at2759"/>
<feature type="compositionally biased region" description="Polar residues" evidence="1">
    <location>
        <begin position="50"/>
        <end position="62"/>
    </location>
</feature>
<dbReference type="RefSeq" id="XP_033527351.1">
    <property type="nucleotide sequence ID" value="XM_033672268.1"/>
</dbReference>
<keyword evidence="3" id="KW-1185">Reference proteome</keyword>
<feature type="region of interest" description="Disordered" evidence="1">
    <location>
        <begin position="1"/>
        <end position="20"/>
    </location>
</feature>
<accession>A0A6A6APU6</accession>
<evidence type="ECO:0000256" key="1">
    <source>
        <dbReference type="SAM" id="MobiDB-lite"/>
    </source>
</evidence>
<dbReference type="EMBL" id="ML977500">
    <property type="protein sequence ID" value="KAF2132964.1"/>
    <property type="molecule type" value="Genomic_DNA"/>
</dbReference>
<feature type="region of interest" description="Disordered" evidence="1">
    <location>
        <begin position="31"/>
        <end position="96"/>
    </location>
</feature>
<reference evidence="2" key="1">
    <citation type="journal article" date="2020" name="Stud. Mycol.">
        <title>101 Dothideomycetes genomes: a test case for predicting lifestyles and emergence of pathogens.</title>
        <authorList>
            <person name="Haridas S."/>
            <person name="Albert R."/>
            <person name="Binder M."/>
            <person name="Bloem J."/>
            <person name="Labutti K."/>
            <person name="Salamov A."/>
            <person name="Andreopoulos B."/>
            <person name="Baker S."/>
            <person name="Barry K."/>
            <person name="Bills G."/>
            <person name="Bluhm B."/>
            <person name="Cannon C."/>
            <person name="Castanera R."/>
            <person name="Culley D."/>
            <person name="Daum C."/>
            <person name="Ezra D."/>
            <person name="Gonzalez J."/>
            <person name="Henrissat B."/>
            <person name="Kuo A."/>
            <person name="Liang C."/>
            <person name="Lipzen A."/>
            <person name="Lutzoni F."/>
            <person name="Magnuson J."/>
            <person name="Mondo S."/>
            <person name="Nolan M."/>
            <person name="Ohm R."/>
            <person name="Pangilinan J."/>
            <person name="Park H.-J."/>
            <person name="Ramirez L."/>
            <person name="Alfaro M."/>
            <person name="Sun H."/>
            <person name="Tritt A."/>
            <person name="Yoshinaga Y."/>
            <person name="Zwiers L.-H."/>
            <person name="Turgeon B."/>
            <person name="Goodwin S."/>
            <person name="Spatafora J."/>
            <person name="Crous P."/>
            <person name="Grigoriev I."/>
        </authorList>
    </citation>
    <scope>NUCLEOTIDE SEQUENCE</scope>
    <source>
        <strain evidence="2">CBS 119687</strain>
    </source>
</reference>
<dbReference type="AlphaFoldDB" id="A0A6A6APU6"/>
<dbReference type="GeneID" id="54412700"/>
<organism evidence="2 3">
    <name type="scientific">Dothidotthia symphoricarpi CBS 119687</name>
    <dbReference type="NCBI Taxonomy" id="1392245"/>
    <lineage>
        <taxon>Eukaryota</taxon>
        <taxon>Fungi</taxon>
        <taxon>Dikarya</taxon>
        <taxon>Ascomycota</taxon>
        <taxon>Pezizomycotina</taxon>
        <taxon>Dothideomycetes</taxon>
        <taxon>Pleosporomycetidae</taxon>
        <taxon>Pleosporales</taxon>
        <taxon>Dothidotthiaceae</taxon>
        <taxon>Dothidotthia</taxon>
    </lineage>
</organism>
<name>A0A6A6APU6_9PLEO</name>